<organism evidence="8 9">
    <name type="scientific">Flavobacterium xylosi</name>
    <dbReference type="NCBI Taxonomy" id="3230415"/>
    <lineage>
        <taxon>Bacteria</taxon>
        <taxon>Pseudomonadati</taxon>
        <taxon>Bacteroidota</taxon>
        <taxon>Flavobacteriia</taxon>
        <taxon>Flavobacteriales</taxon>
        <taxon>Flavobacteriaceae</taxon>
        <taxon>Flavobacterium</taxon>
    </lineage>
</organism>
<keyword evidence="4 6" id="KW-0472">Membrane</keyword>
<feature type="domain" description="HTH cro/C1-type" evidence="7">
    <location>
        <begin position="4"/>
        <end position="57"/>
    </location>
</feature>
<keyword evidence="3 6" id="KW-1133">Transmembrane helix</keyword>
<keyword evidence="9" id="KW-1185">Reference proteome</keyword>
<feature type="transmembrane region" description="Helical" evidence="6">
    <location>
        <begin position="94"/>
        <end position="113"/>
    </location>
</feature>
<comment type="caution">
    <text evidence="8">The sequence shown here is derived from an EMBL/GenBank/DDBJ whole genome shotgun (WGS) entry which is preliminary data.</text>
</comment>
<feature type="transmembrane region" description="Helical" evidence="6">
    <location>
        <begin position="152"/>
        <end position="173"/>
    </location>
</feature>
<dbReference type="SUPFAM" id="SSF47413">
    <property type="entry name" value="lambda repressor-like DNA-binding domains"/>
    <property type="match status" value="1"/>
</dbReference>
<comment type="subcellular location">
    <subcellularLocation>
        <location evidence="1">Membrane</location>
        <topology evidence="1">Multi-pass membrane protein</topology>
    </subcellularLocation>
</comment>
<gene>
    <name evidence="8" type="ORF">ACFX5E_12470</name>
</gene>
<evidence type="ECO:0000256" key="2">
    <source>
        <dbReference type="ARBA" id="ARBA00022692"/>
    </source>
</evidence>
<evidence type="ECO:0000313" key="8">
    <source>
        <dbReference type="EMBL" id="MFE3868879.1"/>
    </source>
</evidence>
<dbReference type="InterPro" id="IPR010982">
    <property type="entry name" value="Lambda_DNA-bd_dom_sf"/>
</dbReference>
<dbReference type="InterPro" id="IPR019109">
    <property type="entry name" value="MamF_MmsF"/>
</dbReference>
<evidence type="ECO:0000313" key="9">
    <source>
        <dbReference type="Proteomes" id="UP001600109"/>
    </source>
</evidence>
<dbReference type="EMBL" id="JBHZPZ010000015">
    <property type="protein sequence ID" value="MFE3868879.1"/>
    <property type="molecule type" value="Genomic_DNA"/>
</dbReference>
<evidence type="ECO:0000256" key="4">
    <source>
        <dbReference type="ARBA" id="ARBA00023136"/>
    </source>
</evidence>
<dbReference type="CDD" id="cd00093">
    <property type="entry name" value="HTH_XRE"/>
    <property type="match status" value="1"/>
</dbReference>
<accession>A0ABW6HY57</accession>
<dbReference type="InterPro" id="IPR001387">
    <property type="entry name" value="Cro/C1-type_HTH"/>
</dbReference>
<name>A0ABW6HY57_9FLAO</name>
<reference evidence="8 9" key="1">
    <citation type="submission" date="2024-06" db="EMBL/GenBank/DDBJ databases">
        <title>Flavobacterium spp. isolated from glacier.</title>
        <authorList>
            <person name="Han D."/>
        </authorList>
    </citation>
    <scope>NUCLEOTIDE SEQUENCE [LARGE SCALE GENOMIC DNA]</scope>
    <source>
        <strain evidence="8 9">LS2P90</strain>
    </source>
</reference>
<evidence type="ECO:0000256" key="1">
    <source>
        <dbReference type="ARBA" id="ARBA00004141"/>
    </source>
</evidence>
<evidence type="ECO:0000256" key="6">
    <source>
        <dbReference type="SAM" id="Phobius"/>
    </source>
</evidence>
<evidence type="ECO:0000259" key="7">
    <source>
        <dbReference type="PROSITE" id="PS50943"/>
    </source>
</evidence>
<feature type="coiled-coil region" evidence="5">
    <location>
        <begin position="43"/>
        <end position="70"/>
    </location>
</feature>
<dbReference type="Pfam" id="PF01381">
    <property type="entry name" value="HTH_3"/>
    <property type="match status" value="1"/>
</dbReference>
<dbReference type="Pfam" id="PF09685">
    <property type="entry name" value="MamF_MmsF"/>
    <property type="match status" value="1"/>
</dbReference>
<dbReference type="RefSeq" id="WP_379855479.1">
    <property type="nucleotide sequence ID" value="NZ_JBHZPZ010000015.1"/>
</dbReference>
<dbReference type="Proteomes" id="UP001600109">
    <property type="component" value="Unassembled WGS sequence"/>
</dbReference>
<dbReference type="Gene3D" id="1.10.260.40">
    <property type="entry name" value="lambda repressor-like DNA-binding domains"/>
    <property type="match status" value="1"/>
</dbReference>
<feature type="transmembrane region" description="Helical" evidence="6">
    <location>
        <begin position="125"/>
        <end position="146"/>
    </location>
</feature>
<evidence type="ECO:0000256" key="3">
    <source>
        <dbReference type="ARBA" id="ARBA00022989"/>
    </source>
</evidence>
<dbReference type="PROSITE" id="PS50943">
    <property type="entry name" value="HTH_CROC1"/>
    <property type="match status" value="1"/>
</dbReference>
<keyword evidence="2 6" id="KW-0812">Transmembrane</keyword>
<proteinExistence type="predicted"/>
<protein>
    <submittedName>
        <fullName evidence="8">Helix-turn-helix domain-containing protein</fullName>
    </submittedName>
</protein>
<dbReference type="SMART" id="SM00530">
    <property type="entry name" value="HTH_XRE"/>
    <property type="match status" value="1"/>
</dbReference>
<keyword evidence="5" id="KW-0175">Coiled coil</keyword>
<sequence>MSKLKNIRILQNLTQEELAEQSGVSVRTIQRIETGKEPKGYTLRILSKALAVAESQLQNQETELENTTVTEEKEKPEEAILINYSTLKLINLSSIPFIILPPFNIIVPLILMITMKQKNTFTKQLISVQILWTIMAPIVFMSGIFLKLGRQFTLILIILIALSNVFIILRNALEIDRNKKLHYKLNFSLL</sequence>
<evidence type="ECO:0000256" key="5">
    <source>
        <dbReference type="SAM" id="Coils"/>
    </source>
</evidence>